<feature type="domain" description="Reverse transcriptase Ty1/copia-type" evidence="2">
    <location>
        <begin position="232"/>
        <end position="311"/>
    </location>
</feature>
<dbReference type="STRING" id="4097.A0A1S3XAQ5"/>
<dbReference type="SUPFAM" id="SSF56672">
    <property type="entry name" value="DNA/RNA polymerases"/>
    <property type="match status" value="1"/>
</dbReference>
<dbReference type="CDD" id="cd09272">
    <property type="entry name" value="RNase_HI_RT_Ty1"/>
    <property type="match status" value="1"/>
</dbReference>
<dbReference type="PaxDb" id="4097-A0A1S3XAQ5"/>
<evidence type="ECO:0000259" key="2">
    <source>
        <dbReference type="Pfam" id="PF07727"/>
    </source>
</evidence>
<dbReference type="InterPro" id="IPR043502">
    <property type="entry name" value="DNA/RNA_pol_sf"/>
</dbReference>
<gene>
    <name evidence="3" type="primary">LOC107762959</name>
</gene>
<evidence type="ECO:0000313" key="3">
    <source>
        <dbReference type="RefSeq" id="XP_016436848.1"/>
    </source>
</evidence>
<feature type="region of interest" description="Disordered" evidence="1">
    <location>
        <begin position="96"/>
        <end position="121"/>
    </location>
</feature>
<dbReference type="InterPro" id="IPR013103">
    <property type="entry name" value="RVT_2"/>
</dbReference>
<dbReference type="AlphaFoldDB" id="A0A1S3XAQ5"/>
<reference evidence="3" key="1">
    <citation type="submission" date="2025-08" db="UniProtKB">
        <authorList>
            <consortium name="RefSeq"/>
        </authorList>
    </citation>
    <scope>IDENTIFICATION</scope>
</reference>
<dbReference type="PANTHER" id="PTHR11439">
    <property type="entry name" value="GAG-POL-RELATED RETROTRANSPOSON"/>
    <property type="match status" value="1"/>
</dbReference>
<dbReference type="KEGG" id="nta:107762959"/>
<accession>A0A1S3XAQ5</accession>
<dbReference type="Pfam" id="PF07727">
    <property type="entry name" value="RVT_2"/>
    <property type="match status" value="1"/>
</dbReference>
<dbReference type="RefSeq" id="XP_016436848.1">
    <property type="nucleotide sequence ID" value="XM_016581362.1"/>
</dbReference>
<protein>
    <recommendedName>
        <fullName evidence="2">Reverse transcriptase Ty1/copia-type domain-containing protein</fullName>
    </recommendedName>
</protein>
<evidence type="ECO:0000256" key="1">
    <source>
        <dbReference type="SAM" id="MobiDB-lite"/>
    </source>
</evidence>
<name>A0A1S3XAQ5_TOBAC</name>
<organism evidence="3">
    <name type="scientific">Nicotiana tabacum</name>
    <name type="common">Common tobacco</name>
    <dbReference type="NCBI Taxonomy" id="4097"/>
    <lineage>
        <taxon>Eukaryota</taxon>
        <taxon>Viridiplantae</taxon>
        <taxon>Streptophyta</taxon>
        <taxon>Embryophyta</taxon>
        <taxon>Tracheophyta</taxon>
        <taxon>Spermatophyta</taxon>
        <taxon>Magnoliopsida</taxon>
        <taxon>eudicotyledons</taxon>
        <taxon>Gunneridae</taxon>
        <taxon>Pentapetalae</taxon>
        <taxon>asterids</taxon>
        <taxon>lamiids</taxon>
        <taxon>Solanales</taxon>
        <taxon>Solanaceae</taxon>
        <taxon>Nicotianoideae</taxon>
        <taxon>Nicotianeae</taxon>
        <taxon>Nicotiana</taxon>
    </lineage>
</organism>
<proteinExistence type="predicted"/>
<dbReference type="OrthoDB" id="1287748at2759"/>
<sequence>MVSKSNAFSLMKAFVAMVKMQFQTSIQTVRSDNALKLGSSTSASQFFVDNAIYLINRFPSVLLQNKTPFELLFPDSSSLPPTPTYEVAPTFSPSPSSISSLSPRSSLPVPSLSSPSIRRSTRPHNPLAHLQNYVCDLSSSLCGSNSCSSCSPPLLVAAELEPYTYHRVASIPAWQEALRKEFEVLEANHTWTIVELPAGKKPIGCNWVYKIKYKADGTIVRYKARKSPNSIILLIVYVDDIILIGDDLDEISVLKTFLENQFKIKSFGSLNYFLGIEVSCFPSGLLIHQRKFIRNLLREYGCEDTSSIFCPLDLSMKVKADIDVSFPSPESYKSLVGKLDFFTYTRPDLSFADQHLSQFLQRPCESHMKAGLHLLRYLKGTSEVGVFFSNYHALSLSIYCDSDWAACLDTKRSVSGFCILMGGCLVGWKAKKQTVVPLSSAEAEYRALNKVVAELTWVIRLLSDFGLVVPTVVHVFCDN</sequence>
<dbReference type="PANTHER" id="PTHR11439:SF470">
    <property type="entry name" value="CYSTEINE-RICH RLK (RECEPTOR-LIKE PROTEIN KINASE) 8"/>
    <property type="match status" value="1"/>
</dbReference>
<feature type="compositionally biased region" description="Low complexity" evidence="1">
    <location>
        <begin position="96"/>
        <end position="118"/>
    </location>
</feature>